<organism evidence="1 2">
    <name type="scientific">Paenibacillus dendritiformis C454</name>
    <dbReference type="NCBI Taxonomy" id="1131935"/>
    <lineage>
        <taxon>Bacteria</taxon>
        <taxon>Bacillati</taxon>
        <taxon>Bacillota</taxon>
        <taxon>Bacilli</taxon>
        <taxon>Bacillales</taxon>
        <taxon>Paenibacillaceae</taxon>
        <taxon>Paenibacillus</taxon>
    </lineage>
</organism>
<gene>
    <name evidence="1" type="ORF">PDENDC454_16218</name>
</gene>
<name>H3SI75_9BACL</name>
<evidence type="ECO:0000313" key="2">
    <source>
        <dbReference type="Proteomes" id="UP000003900"/>
    </source>
</evidence>
<keyword evidence="2" id="KW-1185">Reference proteome</keyword>
<proteinExistence type="predicted"/>
<dbReference type="Proteomes" id="UP000003900">
    <property type="component" value="Unassembled WGS sequence"/>
</dbReference>
<sequence>MPVVSGRKQVWFFFPYTRSLRNLRWFSIMDEQLHNWMKYTGDRIKPGRRGKALRRLLSFVTELDEAGPYTDRTLERLHHGAPKGQDVARRALKLSGKRTGIADVRHLYVGIVIVFTYRSFCCSAKNVPGVKSIDLALFYVIRH</sequence>
<evidence type="ECO:0000313" key="1">
    <source>
        <dbReference type="EMBL" id="EHQ61195.1"/>
    </source>
</evidence>
<accession>H3SI75</accession>
<reference evidence="1 2" key="1">
    <citation type="journal article" date="2012" name="J. Bacteriol.">
        <title>Genome Sequence of the Pattern-Forming Social Bacterium Paenibacillus dendritiformis C454 Chiral Morphotype.</title>
        <authorList>
            <person name="Sirota-Madi A."/>
            <person name="Olender T."/>
            <person name="Helman Y."/>
            <person name="Brainis I."/>
            <person name="Finkelshtein A."/>
            <person name="Roth D."/>
            <person name="Hagai E."/>
            <person name="Leshkowitz D."/>
            <person name="Brodsky L."/>
            <person name="Galatenko V."/>
            <person name="Nikolaev V."/>
            <person name="Gutnick D.L."/>
            <person name="Lancet D."/>
            <person name="Ben-Jacob E."/>
        </authorList>
    </citation>
    <scope>NUCLEOTIDE SEQUENCE [LARGE SCALE GENOMIC DNA]</scope>
    <source>
        <strain evidence="1 2">C454</strain>
    </source>
</reference>
<dbReference type="EMBL" id="AHKH01000044">
    <property type="protein sequence ID" value="EHQ61195.1"/>
    <property type="molecule type" value="Genomic_DNA"/>
</dbReference>
<dbReference type="AlphaFoldDB" id="H3SI75"/>
<dbReference type="STRING" id="1131935.PDENDC454_16218"/>
<protein>
    <submittedName>
        <fullName evidence="1">Uncharacterized protein</fullName>
    </submittedName>
</protein>
<comment type="caution">
    <text evidence="1">The sequence shown here is derived from an EMBL/GenBank/DDBJ whole genome shotgun (WGS) entry which is preliminary data.</text>
</comment>